<comment type="caution">
    <text evidence="5">The sequence shown here is derived from an EMBL/GenBank/DDBJ whole genome shotgun (WGS) entry which is preliminary data.</text>
</comment>
<protein>
    <submittedName>
        <fullName evidence="5">Extracellular solute-binding protein</fullName>
    </submittedName>
</protein>
<comment type="similarity">
    <text evidence="1">Belongs to the bacterial solute-binding protein 1 family.</text>
</comment>
<dbReference type="InterPro" id="IPR006311">
    <property type="entry name" value="TAT_signal"/>
</dbReference>
<gene>
    <name evidence="5" type="ORF">F7O44_24725</name>
</gene>
<evidence type="ECO:0000256" key="4">
    <source>
        <dbReference type="SAM" id="SignalP"/>
    </source>
</evidence>
<organism evidence="5 6">
    <name type="scientific">Phytoactinopolyspora mesophila</name>
    <dbReference type="NCBI Taxonomy" id="2650750"/>
    <lineage>
        <taxon>Bacteria</taxon>
        <taxon>Bacillati</taxon>
        <taxon>Actinomycetota</taxon>
        <taxon>Actinomycetes</taxon>
        <taxon>Jiangellales</taxon>
        <taxon>Jiangellaceae</taxon>
        <taxon>Phytoactinopolyspora</taxon>
    </lineage>
</organism>
<proteinExistence type="inferred from homology"/>
<feature type="chain" id="PRO_5038643596" evidence="4">
    <location>
        <begin position="31"/>
        <end position="438"/>
    </location>
</feature>
<evidence type="ECO:0000313" key="6">
    <source>
        <dbReference type="Proteomes" id="UP000460435"/>
    </source>
</evidence>
<evidence type="ECO:0000256" key="2">
    <source>
        <dbReference type="ARBA" id="ARBA00022448"/>
    </source>
</evidence>
<dbReference type="EMBL" id="WLZY01000011">
    <property type="protein sequence ID" value="NDL60283.1"/>
    <property type="molecule type" value="Genomic_DNA"/>
</dbReference>
<dbReference type="PROSITE" id="PS51257">
    <property type="entry name" value="PROKAR_LIPOPROTEIN"/>
    <property type="match status" value="1"/>
</dbReference>
<feature type="signal peptide" evidence="4">
    <location>
        <begin position="1"/>
        <end position="30"/>
    </location>
</feature>
<dbReference type="Gene3D" id="3.40.190.10">
    <property type="entry name" value="Periplasmic binding protein-like II"/>
    <property type="match status" value="2"/>
</dbReference>
<accession>A0A7K3MAG8</accession>
<dbReference type="Pfam" id="PF01547">
    <property type="entry name" value="SBP_bac_1"/>
    <property type="match status" value="1"/>
</dbReference>
<keyword evidence="2" id="KW-0813">Transport</keyword>
<sequence length="438" mass="47130">MTTSRMSRRGFLAGSAALGVSGLLTGCVGAGGSDDEGDAASSPEGNGTPESTGPVTLQSSLSDPQPRAALESLIDAYDGDVTLNTVAIENYRAQLPTYLSSSNPPDVLTWYAGSVARDYAARGLLLDLSDLWTGDGACAGFSDALRSLSSTEDGTPIFVPTNYYWWGVFYRPSAFEEWGVEPAETWDDFLALCETLNAQGVSPLTMGTGGTPWVAAGWFDYLNLRVNGPEYHRELLAGQHSFDSAEVRAVMDEYAKLLPFIDPNGRSYSWQDAVTPLVQKRAAMYLIGAFITQAFPEEDVDDVDFFRVPIIDPSLPVGEEAPTDGYFAASGSQNPDGAKALLSHLAAPEYQQQFIELAGSSNLPTSPDVDTSGFSPLVQKGITHLEETDEITQFFNRDSSDELQATADTALTRFLDDPDDVDAILADWQAAAERVFDA</sequence>
<evidence type="ECO:0000313" key="5">
    <source>
        <dbReference type="EMBL" id="NDL60283.1"/>
    </source>
</evidence>
<dbReference type="RefSeq" id="WP_162453000.1">
    <property type="nucleotide sequence ID" value="NZ_WLZY01000011.1"/>
</dbReference>
<feature type="region of interest" description="Disordered" evidence="3">
    <location>
        <begin position="31"/>
        <end position="64"/>
    </location>
</feature>
<reference evidence="5 6" key="1">
    <citation type="submission" date="2019-11" db="EMBL/GenBank/DDBJ databases">
        <authorList>
            <person name="Li X.-J."/>
            <person name="Feng X.-M."/>
        </authorList>
    </citation>
    <scope>NUCLEOTIDE SEQUENCE [LARGE SCALE GENOMIC DNA]</scope>
    <source>
        <strain evidence="5 6">XMNu-373</strain>
    </source>
</reference>
<dbReference type="PANTHER" id="PTHR43649:SF29">
    <property type="entry name" value="OSMOPROTECTIVE COMPOUNDS-BINDING PROTEIN GGTB"/>
    <property type="match status" value="1"/>
</dbReference>
<keyword evidence="6" id="KW-1185">Reference proteome</keyword>
<evidence type="ECO:0000256" key="1">
    <source>
        <dbReference type="ARBA" id="ARBA00008520"/>
    </source>
</evidence>
<name>A0A7K3MAG8_9ACTN</name>
<dbReference type="Proteomes" id="UP000460435">
    <property type="component" value="Unassembled WGS sequence"/>
</dbReference>
<evidence type="ECO:0000256" key="3">
    <source>
        <dbReference type="SAM" id="MobiDB-lite"/>
    </source>
</evidence>
<keyword evidence="4" id="KW-0732">Signal</keyword>
<dbReference type="AlphaFoldDB" id="A0A7K3MAG8"/>
<dbReference type="SUPFAM" id="SSF53850">
    <property type="entry name" value="Periplasmic binding protein-like II"/>
    <property type="match status" value="1"/>
</dbReference>
<dbReference type="InterPro" id="IPR050490">
    <property type="entry name" value="Bact_solute-bd_prot1"/>
</dbReference>
<dbReference type="PROSITE" id="PS51318">
    <property type="entry name" value="TAT"/>
    <property type="match status" value="1"/>
</dbReference>
<feature type="compositionally biased region" description="Polar residues" evidence="3">
    <location>
        <begin position="43"/>
        <end position="63"/>
    </location>
</feature>
<dbReference type="InterPro" id="IPR006059">
    <property type="entry name" value="SBP"/>
</dbReference>
<dbReference type="PANTHER" id="PTHR43649">
    <property type="entry name" value="ARABINOSE-BINDING PROTEIN-RELATED"/>
    <property type="match status" value="1"/>
</dbReference>